<reference evidence="2" key="1">
    <citation type="submission" date="2014-08" db="EMBL/GenBank/DDBJ databases">
        <authorList>
            <person name="Sharma Rahul"/>
            <person name="Thines Marco"/>
        </authorList>
    </citation>
    <scope>NUCLEOTIDE SEQUENCE</scope>
</reference>
<keyword evidence="1" id="KW-0472">Membrane</keyword>
<dbReference type="GO" id="GO:0005739">
    <property type="term" value="C:mitochondrion"/>
    <property type="evidence" value="ECO:0007669"/>
    <property type="project" value="TreeGrafter"/>
</dbReference>
<dbReference type="InterPro" id="IPR018811">
    <property type="entry name" value="MRX11"/>
</dbReference>
<name>A0A0F7SPI8_PHARH</name>
<feature type="transmembrane region" description="Helical" evidence="1">
    <location>
        <begin position="34"/>
        <end position="57"/>
    </location>
</feature>
<sequence length="196" mass="21371">MSTPGSPLQSKLLDRFPALKKIHLLHPQIPLPSLLISFGVLHEITALVPVVGLFYAFRSFGGGPAVVSSLRDLEHDVRSRLGESTSGEEYIGTVDEWIEQGRTKVVKVGERYGILGFEKRDRTTPVAQSILDSRDPKSSTPGGLDGVAGDMVNGVAAYAVVKALAPVRIAASFYLSPSFARIFILPLGKVWRRFRK</sequence>
<protein>
    <submittedName>
        <fullName evidence="2">Uncharacterized protein family FLILHELTA</fullName>
    </submittedName>
</protein>
<keyword evidence="1" id="KW-0812">Transmembrane</keyword>
<dbReference type="EMBL" id="LN483142">
    <property type="protein sequence ID" value="CED83326.1"/>
    <property type="molecule type" value="Genomic_DNA"/>
</dbReference>
<evidence type="ECO:0000313" key="2">
    <source>
        <dbReference type="EMBL" id="CED83326.1"/>
    </source>
</evidence>
<accession>A0A0F7SPI8</accession>
<keyword evidence="1" id="KW-1133">Transmembrane helix</keyword>
<dbReference type="Pfam" id="PF10306">
    <property type="entry name" value="FLILHELTA"/>
    <property type="match status" value="1"/>
</dbReference>
<dbReference type="PANTHER" id="PTHR28002:SF1">
    <property type="entry name" value="MIOREX COMPLEX COMPONENT 11"/>
    <property type="match status" value="1"/>
</dbReference>
<organism evidence="2">
    <name type="scientific">Phaffia rhodozyma</name>
    <name type="common">Yeast</name>
    <name type="synonym">Xanthophyllomyces dendrorhous</name>
    <dbReference type="NCBI Taxonomy" id="264483"/>
    <lineage>
        <taxon>Eukaryota</taxon>
        <taxon>Fungi</taxon>
        <taxon>Dikarya</taxon>
        <taxon>Basidiomycota</taxon>
        <taxon>Agaricomycotina</taxon>
        <taxon>Tremellomycetes</taxon>
        <taxon>Cystofilobasidiales</taxon>
        <taxon>Mrakiaceae</taxon>
        <taxon>Phaffia</taxon>
    </lineage>
</organism>
<dbReference type="PANTHER" id="PTHR28002">
    <property type="entry name" value="MIOREX COMPLEX COMPONENT 11"/>
    <property type="match status" value="1"/>
</dbReference>
<proteinExistence type="predicted"/>
<dbReference type="AlphaFoldDB" id="A0A0F7SPI8"/>
<evidence type="ECO:0000256" key="1">
    <source>
        <dbReference type="SAM" id="Phobius"/>
    </source>
</evidence>